<protein>
    <submittedName>
        <fullName evidence="1">Uncharacterized protein</fullName>
    </submittedName>
</protein>
<evidence type="ECO:0000313" key="2">
    <source>
        <dbReference type="Proteomes" id="UP001162483"/>
    </source>
</evidence>
<dbReference type="EMBL" id="CATNWA010000025">
    <property type="protein sequence ID" value="CAI9531796.1"/>
    <property type="molecule type" value="Genomic_DNA"/>
</dbReference>
<gene>
    <name evidence="1" type="ORF">SPARVUS_LOCUS71033</name>
</gene>
<keyword evidence="2" id="KW-1185">Reference proteome</keyword>
<dbReference type="Proteomes" id="UP001162483">
    <property type="component" value="Unassembled WGS sequence"/>
</dbReference>
<evidence type="ECO:0000313" key="1">
    <source>
        <dbReference type="EMBL" id="CAI9531796.1"/>
    </source>
</evidence>
<reference evidence="1" key="1">
    <citation type="submission" date="2023-05" db="EMBL/GenBank/DDBJ databases">
        <authorList>
            <person name="Stuckert A."/>
        </authorList>
    </citation>
    <scope>NUCLEOTIDE SEQUENCE</scope>
</reference>
<name>A0ABN9A711_9NEOB</name>
<comment type="caution">
    <text evidence="1">The sequence shown here is derived from an EMBL/GenBank/DDBJ whole genome shotgun (WGS) entry which is preliminary data.</text>
</comment>
<feature type="non-terminal residue" evidence="1">
    <location>
        <position position="67"/>
    </location>
</feature>
<sequence>MSCQSAPAGCSVCPQTFNHLPSGRCIQTAGQSQSRGGLPFINCARHFGLCALLGSAQHRDLQGRTDH</sequence>
<organism evidence="1 2">
    <name type="scientific">Staurois parvus</name>
    <dbReference type="NCBI Taxonomy" id="386267"/>
    <lineage>
        <taxon>Eukaryota</taxon>
        <taxon>Metazoa</taxon>
        <taxon>Chordata</taxon>
        <taxon>Craniata</taxon>
        <taxon>Vertebrata</taxon>
        <taxon>Euteleostomi</taxon>
        <taxon>Amphibia</taxon>
        <taxon>Batrachia</taxon>
        <taxon>Anura</taxon>
        <taxon>Neobatrachia</taxon>
        <taxon>Ranoidea</taxon>
        <taxon>Ranidae</taxon>
        <taxon>Staurois</taxon>
    </lineage>
</organism>
<proteinExistence type="predicted"/>
<accession>A0ABN9A711</accession>